<evidence type="ECO:0000256" key="6">
    <source>
        <dbReference type="SAM" id="Phobius"/>
    </source>
</evidence>
<dbReference type="InterPro" id="IPR045584">
    <property type="entry name" value="Pilin-like"/>
</dbReference>
<comment type="subcellular location">
    <subcellularLocation>
        <location evidence="1">Membrane</location>
        <topology evidence="1">Single-pass membrane protein</topology>
    </subcellularLocation>
</comment>
<organism evidence="7 8">
    <name type="scientific">Candidatus Sulfotelmatobacter kueseliae</name>
    <dbReference type="NCBI Taxonomy" id="2042962"/>
    <lineage>
        <taxon>Bacteria</taxon>
        <taxon>Pseudomonadati</taxon>
        <taxon>Acidobacteriota</taxon>
        <taxon>Terriglobia</taxon>
        <taxon>Terriglobales</taxon>
        <taxon>Candidatus Korobacteraceae</taxon>
        <taxon>Candidatus Sulfotelmatobacter</taxon>
    </lineage>
</organism>
<evidence type="ECO:0000256" key="2">
    <source>
        <dbReference type="ARBA" id="ARBA00022481"/>
    </source>
</evidence>
<dbReference type="GO" id="GO:0016020">
    <property type="term" value="C:membrane"/>
    <property type="evidence" value="ECO:0007669"/>
    <property type="project" value="UniProtKB-SubCell"/>
</dbReference>
<keyword evidence="2" id="KW-0488">Methylation</keyword>
<sequence length="162" mass="16714">MRKQKGFSLIELLIVVAIILIIAAIAIPNLLNARMAANEASAVQSIKAINTVEITYNSTYPTVGYAPTLAVLGGASPCTPSSTTACLIDNILASGYKAGYNFTAIGSGGPPATSYYVTAVPTTVNRTGIRSFCSFEDAVIRVQPSGAAIASEAACEALLPLQ</sequence>
<dbReference type="PROSITE" id="PS00409">
    <property type="entry name" value="PROKAR_NTER_METHYL"/>
    <property type="match status" value="1"/>
</dbReference>
<keyword evidence="4 6" id="KW-1133">Transmembrane helix</keyword>
<evidence type="ECO:0000256" key="5">
    <source>
        <dbReference type="ARBA" id="ARBA00023136"/>
    </source>
</evidence>
<dbReference type="OrthoDB" id="120207at2"/>
<evidence type="ECO:0000256" key="1">
    <source>
        <dbReference type="ARBA" id="ARBA00004167"/>
    </source>
</evidence>
<evidence type="ECO:0000256" key="4">
    <source>
        <dbReference type="ARBA" id="ARBA00022989"/>
    </source>
</evidence>
<dbReference type="SUPFAM" id="SSF54523">
    <property type="entry name" value="Pili subunits"/>
    <property type="match status" value="1"/>
</dbReference>
<evidence type="ECO:0000313" key="7">
    <source>
        <dbReference type="EMBL" id="SPF49762.1"/>
    </source>
</evidence>
<evidence type="ECO:0000313" key="8">
    <source>
        <dbReference type="Proteomes" id="UP000238701"/>
    </source>
</evidence>
<dbReference type="Pfam" id="PF07963">
    <property type="entry name" value="N_methyl"/>
    <property type="match status" value="1"/>
</dbReference>
<name>A0A2U3LD05_9BACT</name>
<dbReference type="NCBIfam" id="TIGR02532">
    <property type="entry name" value="IV_pilin_GFxxxE"/>
    <property type="match status" value="1"/>
</dbReference>
<dbReference type="InterPro" id="IPR012902">
    <property type="entry name" value="N_methyl_site"/>
</dbReference>
<keyword evidence="3 6" id="KW-0812">Transmembrane</keyword>
<dbReference type="PANTHER" id="PTHR30093:SF44">
    <property type="entry name" value="TYPE II SECRETION SYSTEM CORE PROTEIN G"/>
    <property type="match status" value="1"/>
</dbReference>
<proteinExistence type="predicted"/>
<accession>A0A2U3LD05</accession>
<dbReference type="Gene3D" id="3.30.700.10">
    <property type="entry name" value="Glycoprotein, Type 4 Pilin"/>
    <property type="match status" value="1"/>
</dbReference>
<dbReference type="AlphaFoldDB" id="A0A2U3LD05"/>
<evidence type="ECO:0000256" key="3">
    <source>
        <dbReference type="ARBA" id="ARBA00022692"/>
    </source>
</evidence>
<protein>
    <submittedName>
        <fullName evidence="7">Putative Pilin, type IV</fullName>
    </submittedName>
</protein>
<feature type="transmembrane region" description="Helical" evidence="6">
    <location>
        <begin position="12"/>
        <end position="31"/>
    </location>
</feature>
<gene>
    <name evidence="7" type="ORF">SBA1_940040</name>
</gene>
<keyword evidence="5 6" id="KW-0472">Membrane</keyword>
<reference evidence="8" key="1">
    <citation type="submission" date="2018-02" db="EMBL/GenBank/DDBJ databases">
        <authorList>
            <person name="Hausmann B."/>
        </authorList>
    </citation>
    <scope>NUCLEOTIDE SEQUENCE [LARGE SCALE GENOMIC DNA]</scope>
    <source>
        <strain evidence="8">Peat soil MAG SbA1</strain>
    </source>
</reference>
<dbReference type="Proteomes" id="UP000238701">
    <property type="component" value="Unassembled WGS sequence"/>
</dbReference>
<dbReference type="PANTHER" id="PTHR30093">
    <property type="entry name" value="GENERAL SECRETION PATHWAY PROTEIN G"/>
    <property type="match status" value="1"/>
</dbReference>
<dbReference type="EMBL" id="OMOD01000193">
    <property type="protein sequence ID" value="SPF49762.1"/>
    <property type="molecule type" value="Genomic_DNA"/>
</dbReference>